<dbReference type="SUPFAM" id="SSF51735">
    <property type="entry name" value="NAD(P)-binding Rossmann-fold domains"/>
    <property type="match status" value="1"/>
</dbReference>
<dbReference type="Gene3D" id="3.40.50.720">
    <property type="entry name" value="NAD(P)-binding Rossmann-like Domain"/>
    <property type="match status" value="2"/>
</dbReference>
<comment type="similarity">
    <text evidence="1">Belongs to the D-isomer specific 2-hydroxyacid dehydrogenase family.</text>
</comment>
<dbReference type="PATRIC" id="fig|571913.6.peg.1392"/>
<protein>
    <submittedName>
        <fullName evidence="5">2-hydroxyacid dehydrogenase</fullName>
    </submittedName>
</protein>
<dbReference type="SUPFAM" id="SSF52283">
    <property type="entry name" value="Formate/glycerate dehydrogenase catalytic domain-like"/>
    <property type="match status" value="1"/>
</dbReference>
<dbReference type="GO" id="GO:0051287">
    <property type="term" value="F:NAD binding"/>
    <property type="evidence" value="ECO:0007669"/>
    <property type="project" value="InterPro"/>
</dbReference>
<dbReference type="PROSITE" id="PS00670">
    <property type="entry name" value="D_2_HYDROXYACID_DH_2"/>
    <property type="match status" value="1"/>
</dbReference>
<evidence type="ECO:0000259" key="4">
    <source>
        <dbReference type="Pfam" id="PF02826"/>
    </source>
</evidence>
<dbReference type="GO" id="GO:0016616">
    <property type="term" value="F:oxidoreductase activity, acting on the CH-OH group of donors, NAD or NADP as acceptor"/>
    <property type="evidence" value="ECO:0007669"/>
    <property type="project" value="UniProtKB-ARBA"/>
</dbReference>
<feature type="domain" description="D-isomer specific 2-hydroxyacid dehydrogenase NAD-binding" evidence="4">
    <location>
        <begin position="118"/>
        <end position="285"/>
    </location>
</feature>
<keyword evidence="3" id="KW-0520">NAD</keyword>
<dbReference type="EMBL" id="CP011112">
    <property type="protein sequence ID" value="AKU15634.1"/>
    <property type="molecule type" value="Genomic_DNA"/>
</dbReference>
<keyword evidence="2" id="KW-0560">Oxidoreductase</keyword>
<evidence type="ECO:0000256" key="3">
    <source>
        <dbReference type="ARBA" id="ARBA00023027"/>
    </source>
</evidence>
<dbReference type="PANTHER" id="PTHR42789">
    <property type="entry name" value="D-ISOMER SPECIFIC 2-HYDROXYACID DEHYDROGENASE FAMILY PROTEIN (AFU_ORTHOLOGUE AFUA_6G10090)"/>
    <property type="match status" value="1"/>
</dbReference>
<proteinExistence type="inferred from homology"/>
<dbReference type="AlphaFoldDB" id="A0A0K1JG03"/>
<evidence type="ECO:0000256" key="1">
    <source>
        <dbReference type="ARBA" id="ARBA00005854"/>
    </source>
</evidence>
<dbReference type="CDD" id="cd12167">
    <property type="entry name" value="2-Hacid_dh_8"/>
    <property type="match status" value="1"/>
</dbReference>
<accession>A0A0K1JG03</accession>
<dbReference type="InterPro" id="IPR006140">
    <property type="entry name" value="D-isomer_DH_NAD-bd"/>
</dbReference>
<keyword evidence="6" id="KW-1185">Reference proteome</keyword>
<evidence type="ECO:0000313" key="6">
    <source>
        <dbReference type="Proteomes" id="UP000066480"/>
    </source>
</evidence>
<name>A0A0K1JG03_9MICO</name>
<dbReference type="InterPro" id="IPR050857">
    <property type="entry name" value="D-2-hydroxyacid_DH"/>
</dbReference>
<sequence length="325" mass="34948">MRPGLQHRLFTEDAWVRLAAVATVDPNETVTSFDPDVQQGIADIDVLVTGWGSPALTASALSAMPRLRAVVHAAGSVKPHLPEDFWRHHIPVSSAADANAIPVAEYTLATIILANKAILPIADRYRQERAHRDWDALYPRMGNYRKRVGVVGASKIGRRVLALLQQLSVEVVVADPYLDPDAARAMGAELMDLDDLVASSDVVSLHAPDIPETQHLMNARRLASMRAGATLINTARGALVDHDALVEELQTGRINAVLDVTTPEVLAADSPLYDLPNVLLTPHVAGSLGTELARLGDSAVVEVERLAHGLPMLTEVDADQLGRSA</sequence>
<gene>
    <name evidence="5" type="ORF">VV02_06830</name>
</gene>
<organism evidence="5 6">
    <name type="scientific">Luteipulveratus mongoliensis</name>
    <dbReference type="NCBI Taxonomy" id="571913"/>
    <lineage>
        <taxon>Bacteria</taxon>
        <taxon>Bacillati</taxon>
        <taxon>Actinomycetota</taxon>
        <taxon>Actinomycetes</taxon>
        <taxon>Micrococcales</taxon>
        <taxon>Dermacoccaceae</taxon>
        <taxon>Luteipulveratus</taxon>
    </lineage>
</organism>
<dbReference type="InterPro" id="IPR029753">
    <property type="entry name" value="D-isomer_DH_CS"/>
</dbReference>
<evidence type="ECO:0000256" key="2">
    <source>
        <dbReference type="ARBA" id="ARBA00023002"/>
    </source>
</evidence>
<reference evidence="5 6" key="1">
    <citation type="submission" date="2015-03" db="EMBL/GenBank/DDBJ databases">
        <title>Luteipulveratus halotolerans sp. nov., a novel actinobacterium (Dermacoccaceae) from Sarawak, Malaysia.</title>
        <authorList>
            <person name="Juboi H."/>
            <person name="Basik A."/>
            <person name="Shamsul S.S."/>
            <person name="Arnold P."/>
            <person name="Schmitt E.K."/>
            <person name="Sanglier J.-J."/>
            <person name="Yeo T."/>
        </authorList>
    </citation>
    <scope>NUCLEOTIDE SEQUENCE [LARGE SCALE GENOMIC DNA]</scope>
    <source>
        <strain evidence="5 6">MN07-A0370</strain>
    </source>
</reference>
<evidence type="ECO:0000313" key="5">
    <source>
        <dbReference type="EMBL" id="AKU15634.1"/>
    </source>
</evidence>
<dbReference type="STRING" id="571913.VV02_06830"/>
<dbReference type="InterPro" id="IPR036291">
    <property type="entry name" value="NAD(P)-bd_dom_sf"/>
</dbReference>
<dbReference type="KEGG" id="lmoi:VV02_06830"/>
<dbReference type="Pfam" id="PF02826">
    <property type="entry name" value="2-Hacid_dh_C"/>
    <property type="match status" value="1"/>
</dbReference>
<dbReference type="Proteomes" id="UP000066480">
    <property type="component" value="Chromosome"/>
</dbReference>
<dbReference type="PANTHER" id="PTHR42789:SF1">
    <property type="entry name" value="D-ISOMER SPECIFIC 2-HYDROXYACID DEHYDROGENASE FAMILY PROTEIN (AFU_ORTHOLOGUE AFUA_6G10090)"/>
    <property type="match status" value="1"/>
</dbReference>